<keyword evidence="1" id="KW-0812">Transmembrane</keyword>
<dbReference type="OrthoDB" id="9766854at2"/>
<sequence>MNKQTFKLGLAGLAIAVNVLAGSIVSSLKIPLLFLDAIGTIFIAVLLGPFWALGVGIVTNLVMGVTSGPTAIPFGLVNGGIGLVVGLIARKYGFGWGSAIISGIIISIVAPLIGTPISIAMFGGLTGGGIDIFVLWLSQMGQSIFAAAFIPRITSNFVDKILSCILVLLLIKQLPATLLLKMGYSTKERNDQSYGA</sequence>
<feature type="transmembrane region" description="Helical" evidence="1">
    <location>
        <begin position="95"/>
        <end position="120"/>
    </location>
</feature>
<organism evidence="2 3">
    <name type="scientific">Ammoniphilus oxalaticus</name>
    <dbReference type="NCBI Taxonomy" id="66863"/>
    <lineage>
        <taxon>Bacteria</taxon>
        <taxon>Bacillati</taxon>
        <taxon>Bacillota</taxon>
        <taxon>Bacilli</taxon>
        <taxon>Bacillales</taxon>
        <taxon>Paenibacillaceae</taxon>
        <taxon>Aneurinibacillus group</taxon>
        <taxon>Ammoniphilus</taxon>
    </lineage>
</organism>
<evidence type="ECO:0000256" key="1">
    <source>
        <dbReference type="SAM" id="Phobius"/>
    </source>
</evidence>
<dbReference type="Gene3D" id="1.10.1760.20">
    <property type="match status" value="1"/>
</dbReference>
<dbReference type="NCBIfam" id="NF045596">
    <property type="entry name" value="ECF_S_CD3073"/>
    <property type="match status" value="1"/>
</dbReference>
<dbReference type="AlphaFoldDB" id="A0A419SNE8"/>
<keyword evidence="3" id="KW-1185">Reference proteome</keyword>
<feature type="transmembrane region" description="Helical" evidence="1">
    <location>
        <begin position="70"/>
        <end position="89"/>
    </location>
</feature>
<name>A0A419SNE8_9BACL</name>
<dbReference type="EMBL" id="MCHY01000006">
    <property type="protein sequence ID" value="RKD25805.1"/>
    <property type="molecule type" value="Genomic_DNA"/>
</dbReference>
<protein>
    <submittedName>
        <fullName evidence="2">ECF transporter S component</fullName>
    </submittedName>
</protein>
<feature type="transmembrane region" description="Helical" evidence="1">
    <location>
        <begin position="37"/>
        <end position="58"/>
    </location>
</feature>
<comment type="caution">
    <text evidence="2">The sequence shown here is derived from an EMBL/GenBank/DDBJ whole genome shotgun (WGS) entry which is preliminary data.</text>
</comment>
<proteinExistence type="predicted"/>
<feature type="transmembrane region" description="Helical" evidence="1">
    <location>
        <begin position="160"/>
        <end position="180"/>
    </location>
</feature>
<accession>A0A419SNE8</accession>
<feature type="transmembrane region" description="Helical" evidence="1">
    <location>
        <begin position="132"/>
        <end position="154"/>
    </location>
</feature>
<reference evidence="2 3" key="1">
    <citation type="submission" date="2016-08" db="EMBL/GenBank/DDBJ databases">
        <title>Novel Firmicute Genomes.</title>
        <authorList>
            <person name="Poppleton D.I."/>
            <person name="Gribaldo S."/>
        </authorList>
    </citation>
    <scope>NUCLEOTIDE SEQUENCE [LARGE SCALE GENOMIC DNA]</scope>
    <source>
        <strain evidence="2 3">RAOx-1</strain>
    </source>
</reference>
<evidence type="ECO:0000313" key="3">
    <source>
        <dbReference type="Proteomes" id="UP000284219"/>
    </source>
</evidence>
<evidence type="ECO:0000313" key="2">
    <source>
        <dbReference type="EMBL" id="RKD25805.1"/>
    </source>
</evidence>
<keyword evidence="1" id="KW-1133">Transmembrane helix</keyword>
<keyword evidence="1" id="KW-0472">Membrane</keyword>
<gene>
    <name evidence="2" type="ORF">BEP19_02380</name>
</gene>
<dbReference type="Proteomes" id="UP000284219">
    <property type="component" value="Unassembled WGS sequence"/>
</dbReference>
<dbReference type="RefSeq" id="WP_120188485.1">
    <property type="nucleotide sequence ID" value="NZ_MCHY01000006.1"/>
</dbReference>